<proteinExistence type="predicted"/>
<dbReference type="EMBL" id="JWZT01001577">
    <property type="protein sequence ID" value="KII71916.1"/>
    <property type="molecule type" value="Genomic_DNA"/>
</dbReference>
<sequence>MAQPANEEALRFIEDMTLIFQVDNWNISVEFEGEFNSKYKSTEPFLEDDYNFPTEQMTWDKVKVDTGEISVTGNYKINNENHLVETTDSLDISLMFSYIKHGYFISEIVLTFSNNDARNIETGLQIDLKILPDKLSFENLSTEYFITVSPVSTNISLYIKKVTAVFMPKKELDK</sequence>
<organism evidence="1 2">
    <name type="scientific">Thelohanellus kitauei</name>
    <name type="common">Myxosporean</name>
    <dbReference type="NCBI Taxonomy" id="669202"/>
    <lineage>
        <taxon>Eukaryota</taxon>
        <taxon>Metazoa</taxon>
        <taxon>Cnidaria</taxon>
        <taxon>Myxozoa</taxon>
        <taxon>Myxosporea</taxon>
        <taxon>Bivalvulida</taxon>
        <taxon>Platysporina</taxon>
        <taxon>Myxobolidae</taxon>
        <taxon>Thelohanellus</taxon>
    </lineage>
</organism>
<accession>A0A0C2MX32</accession>
<evidence type="ECO:0000313" key="1">
    <source>
        <dbReference type="EMBL" id="KII71916.1"/>
    </source>
</evidence>
<reference evidence="1 2" key="1">
    <citation type="journal article" date="2014" name="Genome Biol. Evol.">
        <title>The genome of the myxosporean Thelohanellus kitauei shows adaptations to nutrient acquisition within its fish host.</title>
        <authorList>
            <person name="Yang Y."/>
            <person name="Xiong J."/>
            <person name="Zhou Z."/>
            <person name="Huo F."/>
            <person name="Miao W."/>
            <person name="Ran C."/>
            <person name="Liu Y."/>
            <person name="Zhang J."/>
            <person name="Feng J."/>
            <person name="Wang M."/>
            <person name="Wang M."/>
            <person name="Wang L."/>
            <person name="Yao B."/>
        </authorList>
    </citation>
    <scope>NUCLEOTIDE SEQUENCE [LARGE SCALE GENOMIC DNA]</scope>
    <source>
        <strain evidence="1">Wuqing</strain>
    </source>
</reference>
<protein>
    <submittedName>
        <fullName evidence="1">Uncharacterized protein</fullName>
    </submittedName>
</protein>
<name>A0A0C2MX32_THEKT</name>
<evidence type="ECO:0000313" key="2">
    <source>
        <dbReference type="Proteomes" id="UP000031668"/>
    </source>
</evidence>
<dbReference type="AlphaFoldDB" id="A0A0C2MX32"/>
<dbReference type="Proteomes" id="UP000031668">
    <property type="component" value="Unassembled WGS sequence"/>
</dbReference>
<gene>
    <name evidence="1" type="ORF">RF11_09523</name>
</gene>
<comment type="caution">
    <text evidence="1">The sequence shown here is derived from an EMBL/GenBank/DDBJ whole genome shotgun (WGS) entry which is preliminary data.</text>
</comment>
<keyword evidence="2" id="KW-1185">Reference proteome</keyword>